<evidence type="ECO:0000313" key="2">
    <source>
        <dbReference type="EMBL" id="KIW80268.1"/>
    </source>
</evidence>
<proteinExistence type="predicted"/>
<dbReference type="GeneID" id="25306373"/>
<feature type="transmembrane region" description="Helical" evidence="1">
    <location>
        <begin position="133"/>
        <end position="151"/>
    </location>
</feature>
<reference evidence="2 3" key="1">
    <citation type="submission" date="2015-01" db="EMBL/GenBank/DDBJ databases">
        <title>The Genome Sequence of Fonsecaea pedrosoi CBS 271.37.</title>
        <authorList>
            <consortium name="The Broad Institute Genomics Platform"/>
            <person name="Cuomo C."/>
            <person name="de Hoog S."/>
            <person name="Gorbushina A."/>
            <person name="Stielow B."/>
            <person name="Teixiera M."/>
            <person name="Abouelleil A."/>
            <person name="Chapman S.B."/>
            <person name="Priest M."/>
            <person name="Young S.K."/>
            <person name="Wortman J."/>
            <person name="Nusbaum C."/>
            <person name="Birren B."/>
        </authorList>
    </citation>
    <scope>NUCLEOTIDE SEQUENCE [LARGE SCALE GENOMIC DNA]</scope>
    <source>
        <strain evidence="2 3">CBS 271.37</strain>
    </source>
</reference>
<dbReference type="RefSeq" id="XP_013284076.1">
    <property type="nucleotide sequence ID" value="XM_013428622.1"/>
</dbReference>
<feature type="transmembrane region" description="Helical" evidence="1">
    <location>
        <begin position="52"/>
        <end position="80"/>
    </location>
</feature>
<dbReference type="AlphaFoldDB" id="A0A0D2GHI8"/>
<accession>A0A0D2GHI8</accession>
<keyword evidence="1" id="KW-0472">Membrane</keyword>
<keyword evidence="1" id="KW-1133">Transmembrane helix</keyword>
<name>A0A0D2GHI8_9EURO</name>
<dbReference type="HOGENOM" id="CLU_082475_0_0_1"/>
<dbReference type="EMBL" id="KN846972">
    <property type="protein sequence ID" value="KIW80268.1"/>
    <property type="molecule type" value="Genomic_DNA"/>
</dbReference>
<dbReference type="Proteomes" id="UP000053029">
    <property type="component" value="Unassembled WGS sequence"/>
</dbReference>
<dbReference type="OrthoDB" id="5344006at2759"/>
<keyword evidence="1" id="KW-0812">Transmembrane</keyword>
<organism evidence="2 3">
    <name type="scientific">Fonsecaea pedrosoi CBS 271.37</name>
    <dbReference type="NCBI Taxonomy" id="1442368"/>
    <lineage>
        <taxon>Eukaryota</taxon>
        <taxon>Fungi</taxon>
        <taxon>Dikarya</taxon>
        <taxon>Ascomycota</taxon>
        <taxon>Pezizomycotina</taxon>
        <taxon>Eurotiomycetes</taxon>
        <taxon>Chaetothyriomycetidae</taxon>
        <taxon>Chaetothyriales</taxon>
        <taxon>Herpotrichiellaceae</taxon>
        <taxon>Fonsecaea</taxon>
    </lineage>
</organism>
<keyword evidence="3" id="KW-1185">Reference proteome</keyword>
<feature type="transmembrane region" description="Helical" evidence="1">
    <location>
        <begin position="86"/>
        <end position="107"/>
    </location>
</feature>
<dbReference type="VEuPathDB" id="FungiDB:Z517_06883"/>
<protein>
    <recommendedName>
        <fullName evidence="4">MARVEL domain-containing protein</fullName>
    </recommendedName>
</protein>
<evidence type="ECO:0000256" key="1">
    <source>
        <dbReference type="SAM" id="Phobius"/>
    </source>
</evidence>
<evidence type="ECO:0000313" key="3">
    <source>
        <dbReference type="Proteomes" id="UP000053029"/>
    </source>
</evidence>
<gene>
    <name evidence="2" type="ORF">Z517_06883</name>
</gene>
<feature type="transmembrane region" description="Helical" evidence="1">
    <location>
        <begin position="20"/>
        <end position="40"/>
    </location>
</feature>
<evidence type="ECO:0008006" key="4">
    <source>
        <dbReference type="Google" id="ProtNLM"/>
    </source>
</evidence>
<sequence length="277" mass="30654">MPSKMKSRPQVYPRPAFHLIRAIAFVSAAIVSGILIYFCIQLRHDGFKLPWTLIIVLASSVLSLISLLLTSLVYTCFFLSPLLNLILNVTIFIVWLVGYCLLTWNMYGTLGHSCSRANWASDDGMMICRIYKALYSFEVFGLLAQIALIVLDVRTRRAETKLGKYNQMGADAARGGADVKLDDLNRNSAGSGLLNHHEAAQDGLPYGIGDYNAHAAQDSRLRLRDHAADSDYNHGYSGQVRVDDFHNNNSTGNFGYNAYTPHTGYGNGGYGYGAQQR</sequence>